<feature type="region of interest" description="Disordered" evidence="1">
    <location>
        <begin position="518"/>
        <end position="547"/>
    </location>
</feature>
<evidence type="ECO:0000313" key="4">
    <source>
        <dbReference type="Proteomes" id="UP000182334"/>
    </source>
</evidence>
<dbReference type="STRING" id="45354.A0A1L0BKJ9"/>
<dbReference type="PANTHER" id="PTHR31011:SF2">
    <property type="entry name" value="PROTEIN STB2-RELATED"/>
    <property type="match status" value="1"/>
</dbReference>
<feature type="domain" description="STB6-like N-terminal" evidence="2">
    <location>
        <begin position="47"/>
        <end position="210"/>
    </location>
</feature>
<dbReference type="PANTHER" id="PTHR31011">
    <property type="entry name" value="PROTEIN STB2-RELATED"/>
    <property type="match status" value="1"/>
</dbReference>
<dbReference type="InterPro" id="IPR059025">
    <property type="entry name" value="STB6_N"/>
</dbReference>
<dbReference type="Proteomes" id="UP000182334">
    <property type="component" value="Chromosome II"/>
</dbReference>
<dbReference type="AlphaFoldDB" id="A0A1L0BKJ9"/>
<name>A0A1L0BKJ9_9ASCO</name>
<dbReference type="GO" id="GO:0070822">
    <property type="term" value="C:Sin3-type complex"/>
    <property type="evidence" value="ECO:0007669"/>
    <property type="project" value="TreeGrafter"/>
</dbReference>
<evidence type="ECO:0000313" key="3">
    <source>
        <dbReference type="EMBL" id="SGZ50722.1"/>
    </source>
</evidence>
<sequence length="979" mass="112604">MYPFGAGFYAPESSQRFRGQPPKPAAAPEVLPSRSRSISASEHELISYIFPDFNAVKYFQKEFKMLNEFYIVEETECSGFEIYLVDQWIRARKIGTVVSAFHGNYESKVKVIKFTIVKKPPKQYPPRFQEYLNEVLLNHATFKKRDLASELGTEVTDGDEEGTQPETTPEFLLVTNITALPSNLNLIPIPGGDTRKVESIFLINSNLRKLNCGGRSVSLIADKVSDASEDKFRQMYRIFNSSVPIKFAIKELVDLIQTCLFYFDLLDARYCDGLLCMKTEDAINSWWNLIGLPHFNTKPNPKAGILPAKTVAAIISLTISVKMRLQNFGGCDVPKDPFDFENFMISIGQFQKQVKIEKKRKLDLITLQRLFFLTNQKFNSDRQVFGGHDLSLADVDRYLYDASLNSSTTSAKSYLSGTHSANPSAYRRNKLHYSKELKKLTNVVKNTVQDHIITREESDNFYTDPVKVKLSNLRSKIASKLSEAIAPADVETIDLDILVRKFLVGMRLTRLWHGLSSHSGQISSLNKDESKNTASLRQSQHRHGSYHLRHQSIHDRNGEQNGSAHSNAPETEDPKYQFVSLRDKISMNQEFSNQHSDKAGRLGRMKYAFQGKRQNSFQKLNILSDTMSNQKIETPPKLGGSTVGSELQSPNNDSPKCPEDLPDKFCKFERKNPIKSTFTRRGSYPLIFSGSEASTSIMEQFRNEKYEELKKKGLSIKKVNKSASFSSLEDYFCGSSELYTLEKARADYTDLVSKVLLLEYARRSARRYEDDSLDKTYRHINMELVKLQNMKNHMDTRRAVIDKEYSAVLTGRMKDLKDNIDRMSFRSRDLLKRINELDGNAKKFEFKLHQECNLKLEDIVEGLIHSTKFRKVFKDEDERQKLIYQLSGRNYREETDLDSDDKFWGVRPLIIFMYEMLSFVLQVFNFDRSKMNLDRIRQQWDKLDPNRRYITKAYHFVGRDLVSMLRGSSSSREPGVDGK</sequence>
<organism evidence="3 4">
    <name type="scientific">Sungouiella intermedia</name>
    <dbReference type="NCBI Taxonomy" id="45354"/>
    <lineage>
        <taxon>Eukaryota</taxon>
        <taxon>Fungi</taxon>
        <taxon>Dikarya</taxon>
        <taxon>Ascomycota</taxon>
        <taxon>Saccharomycotina</taxon>
        <taxon>Pichiomycetes</taxon>
        <taxon>Metschnikowiaceae</taxon>
        <taxon>Sungouiella</taxon>
    </lineage>
</organism>
<evidence type="ECO:0000259" key="2">
    <source>
        <dbReference type="Pfam" id="PF25995"/>
    </source>
</evidence>
<dbReference type="OrthoDB" id="19806at2759"/>
<proteinExistence type="predicted"/>
<feature type="region of interest" description="Disordered" evidence="1">
    <location>
        <begin position="11"/>
        <end position="30"/>
    </location>
</feature>
<reference evidence="3 4" key="1">
    <citation type="submission" date="2016-10" db="EMBL/GenBank/DDBJ databases">
        <authorList>
            <person name="de Groot N.N."/>
        </authorList>
    </citation>
    <scope>NUCLEOTIDE SEQUENCE [LARGE SCALE GENOMIC DNA]</scope>
    <source>
        <strain evidence="3 4">CBS 141442</strain>
    </source>
</reference>
<accession>A0A1L0BKJ9</accession>
<protein>
    <submittedName>
        <fullName evidence="3">CIC11C00000000454</fullName>
    </submittedName>
</protein>
<feature type="compositionally biased region" description="Polar residues" evidence="1">
    <location>
        <begin position="559"/>
        <end position="569"/>
    </location>
</feature>
<dbReference type="InterPro" id="IPR038919">
    <property type="entry name" value="STB2/STB2"/>
</dbReference>
<feature type="region of interest" description="Disordered" evidence="1">
    <location>
        <begin position="633"/>
        <end position="660"/>
    </location>
</feature>
<dbReference type="Pfam" id="PF25995">
    <property type="entry name" value="STB6_N"/>
    <property type="match status" value="1"/>
</dbReference>
<gene>
    <name evidence="3" type="ORF">SAMEA4029010_CIC11G00000000454</name>
</gene>
<evidence type="ECO:0000256" key="1">
    <source>
        <dbReference type="SAM" id="MobiDB-lite"/>
    </source>
</evidence>
<keyword evidence="4" id="KW-1185">Reference proteome</keyword>
<feature type="compositionally biased region" description="Polar residues" evidence="1">
    <location>
        <begin position="643"/>
        <end position="654"/>
    </location>
</feature>
<dbReference type="EMBL" id="LT635757">
    <property type="protein sequence ID" value="SGZ50722.1"/>
    <property type="molecule type" value="Genomic_DNA"/>
</dbReference>
<feature type="region of interest" description="Disordered" evidence="1">
    <location>
        <begin position="555"/>
        <end position="574"/>
    </location>
</feature>